<comment type="similarity">
    <text evidence="1">Belongs to the MEMO1 family.</text>
</comment>
<dbReference type="PANTHER" id="PTHR11060">
    <property type="entry name" value="PROTEIN MEMO1"/>
    <property type="match status" value="1"/>
</dbReference>
<dbReference type="Pfam" id="PF01875">
    <property type="entry name" value="Memo"/>
    <property type="match status" value="1"/>
</dbReference>
<organism evidence="2 3">
    <name type="scientific">Streblomastix strix</name>
    <dbReference type="NCBI Taxonomy" id="222440"/>
    <lineage>
        <taxon>Eukaryota</taxon>
        <taxon>Metamonada</taxon>
        <taxon>Preaxostyla</taxon>
        <taxon>Oxymonadida</taxon>
        <taxon>Streblomastigidae</taxon>
        <taxon>Streblomastix</taxon>
    </lineage>
</organism>
<evidence type="ECO:0000256" key="1">
    <source>
        <dbReference type="ARBA" id="ARBA00006315"/>
    </source>
</evidence>
<evidence type="ECO:0000313" key="2">
    <source>
        <dbReference type="EMBL" id="KAA6364588.1"/>
    </source>
</evidence>
<dbReference type="OrthoDB" id="417112at2759"/>
<dbReference type="Gene3D" id="3.40.830.10">
    <property type="entry name" value="LigB-like"/>
    <property type="match status" value="1"/>
</dbReference>
<accession>A0A5J4U2L4</accession>
<dbReference type="NCBIfam" id="TIGR04336">
    <property type="entry name" value="AmmeMemoSam_B"/>
    <property type="match status" value="1"/>
</dbReference>
<feature type="non-terminal residue" evidence="2">
    <location>
        <position position="217"/>
    </location>
</feature>
<name>A0A5J4U2L4_9EUKA</name>
<dbReference type="AlphaFoldDB" id="A0A5J4U2L4"/>
<gene>
    <name evidence="2" type="ORF">EZS28_039886</name>
</gene>
<dbReference type="InterPro" id="IPR002737">
    <property type="entry name" value="MEMO1_fam"/>
</dbReference>
<dbReference type="PANTHER" id="PTHR11060:SF0">
    <property type="entry name" value="PROTEIN MEMO1"/>
    <property type="match status" value="1"/>
</dbReference>
<dbReference type="CDD" id="cd07361">
    <property type="entry name" value="MEMO_like"/>
    <property type="match status" value="1"/>
</dbReference>
<evidence type="ECO:0000313" key="3">
    <source>
        <dbReference type="Proteomes" id="UP000324800"/>
    </source>
</evidence>
<sequence length="217" mass="23607">MSQKVNKAVGAGRWFPGNSATLLADVQRYIEQATVPALTGRIVASLAPHAGYQYSGPVAGFTFRAIRELKGDARPEVVVVIGFPHHQSLQGVALMEGIAIDTPIGRANLDTESANFLKQQNPKVIQFDSSYHNGEHSAENEIPFVQVALPDIPMVVALIGSGSKDSQPWNVLSDALVELNKKKRVLVVSSTDMLHDEDYDKVQVTDKRTLSLTEAMD</sequence>
<proteinExistence type="inferred from homology"/>
<comment type="caution">
    <text evidence="2">The sequence shown here is derived from an EMBL/GenBank/DDBJ whole genome shotgun (WGS) entry which is preliminary data.</text>
</comment>
<dbReference type="EMBL" id="SNRW01021470">
    <property type="protein sequence ID" value="KAA6364588.1"/>
    <property type="molecule type" value="Genomic_DNA"/>
</dbReference>
<reference evidence="2 3" key="1">
    <citation type="submission" date="2019-03" db="EMBL/GenBank/DDBJ databases">
        <title>Single cell metagenomics reveals metabolic interactions within the superorganism composed of flagellate Streblomastix strix and complex community of Bacteroidetes bacteria on its surface.</title>
        <authorList>
            <person name="Treitli S.C."/>
            <person name="Kolisko M."/>
            <person name="Husnik F."/>
            <person name="Keeling P."/>
            <person name="Hampl V."/>
        </authorList>
    </citation>
    <scope>NUCLEOTIDE SEQUENCE [LARGE SCALE GENOMIC DNA]</scope>
    <source>
        <strain evidence="2">ST1C</strain>
    </source>
</reference>
<protein>
    <submittedName>
        <fullName evidence="2">Putative AmmeMemoRadiSam system protein B</fullName>
    </submittedName>
</protein>
<dbReference type="Proteomes" id="UP000324800">
    <property type="component" value="Unassembled WGS sequence"/>
</dbReference>